<sequence length="198" mass="22290">MIHLKRLAGPLLLLSLALTGCTSLSPQQVELQPRIDTRQRLPNGLQVELDARDLRKSPVLGYRVSHFEQNAFLTLARDARYSLLSSAHQALRQMGVYRFGAVAGNPGGLKLTLLLDRLSYDASQHTTQQQVLMQMELRLVADYRGRTFTGRYQSQKEYRSPLPPSEAKNQTLLNELAGDTLTRAFNDPKLLDFIRRGG</sequence>
<dbReference type="RefSeq" id="WP_379907414.1">
    <property type="nucleotide sequence ID" value="NZ_JBHSWE010000001.1"/>
</dbReference>
<reference evidence="3" key="1">
    <citation type="journal article" date="2019" name="Int. J. Syst. Evol. Microbiol.">
        <title>The Global Catalogue of Microorganisms (GCM) 10K type strain sequencing project: providing services to taxonomists for standard genome sequencing and annotation.</title>
        <authorList>
            <consortium name="The Broad Institute Genomics Platform"/>
            <consortium name="The Broad Institute Genome Sequencing Center for Infectious Disease"/>
            <person name="Wu L."/>
            <person name="Ma J."/>
        </authorList>
    </citation>
    <scope>NUCLEOTIDE SEQUENCE [LARGE SCALE GENOMIC DNA]</scope>
    <source>
        <strain evidence="3">NBRC 111756</strain>
    </source>
</reference>
<accession>A0ABW1ZU55</accession>
<evidence type="ECO:0000256" key="1">
    <source>
        <dbReference type="SAM" id="SignalP"/>
    </source>
</evidence>
<dbReference type="PROSITE" id="PS51257">
    <property type="entry name" value="PROKAR_LIPOPROTEIN"/>
    <property type="match status" value="1"/>
</dbReference>
<keyword evidence="1" id="KW-0732">Signal</keyword>
<dbReference type="Pfam" id="PF03923">
    <property type="entry name" value="Lipoprotein_16"/>
    <property type="match status" value="1"/>
</dbReference>
<keyword evidence="3" id="KW-1185">Reference proteome</keyword>
<evidence type="ECO:0000313" key="3">
    <source>
        <dbReference type="Proteomes" id="UP001596422"/>
    </source>
</evidence>
<evidence type="ECO:0000313" key="2">
    <source>
        <dbReference type="EMBL" id="MFC6668855.1"/>
    </source>
</evidence>
<protein>
    <submittedName>
        <fullName evidence="2">YajG family lipoprotein</fullName>
    </submittedName>
</protein>
<dbReference type="Proteomes" id="UP001596422">
    <property type="component" value="Unassembled WGS sequence"/>
</dbReference>
<feature type="signal peptide" evidence="1">
    <location>
        <begin position="1"/>
        <end position="22"/>
    </location>
</feature>
<feature type="chain" id="PRO_5045457445" evidence="1">
    <location>
        <begin position="23"/>
        <end position="198"/>
    </location>
</feature>
<proteinExistence type="predicted"/>
<keyword evidence="2" id="KW-0449">Lipoprotein</keyword>
<dbReference type="InterPro" id="IPR005619">
    <property type="entry name" value="Uncharacterised_YajG"/>
</dbReference>
<name>A0ABW1ZU55_9GAMM</name>
<comment type="caution">
    <text evidence="2">The sequence shown here is derived from an EMBL/GenBank/DDBJ whole genome shotgun (WGS) entry which is preliminary data.</text>
</comment>
<organism evidence="2 3">
    <name type="scientific">Marinobacterium aestuariivivens</name>
    <dbReference type="NCBI Taxonomy" id="1698799"/>
    <lineage>
        <taxon>Bacteria</taxon>
        <taxon>Pseudomonadati</taxon>
        <taxon>Pseudomonadota</taxon>
        <taxon>Gammaproteobacteria</taxon>
        <taxon>Oceanospirillales</taxon>
        <taxon>Oceanospirillaceae</taxon>
        <taxon>Marinobacterium</taxon>
    </lineage>
</organism>
<gene>
    <name evidence="2" type="ORF">ACFQDL_01085</name>
</gene>
<dbReference type="EMBL" id="JBHSWE010000001">
    <property type="protein sequence ID" value="MFC6668855.1"/>
    <property type="molecule type" value="Genomic_DNA"/>
</dbReference>